<feature type="region of interest" description="Disordered" evidence="1">
    <location>
        <begin position="289"/>
        <end position="406"/>
    </location>
</feature>
<dbReference type="InterPro" id="IPR029058">
    <property type="entry name" value="AB_hydrolase_fold"/>
</dbReference>
<gene>
    <name evidence="2" type="ORF">NESM_000111100</name>
</gene>
<organism evidence="2 3">
    <name type="scientific">Novymonas esmeraldas</name>
    <dbReference type="NCBI Taxonomy" id="1808958"/>
    <lineage>
        <taxon>Eukaryota</taxon>
        <taxon>Discoba</taxon>
        <taxon>Euglenozoa</taxon>
        <taxon>Kinetoplastea</taxon>
        <taxon>Metakinetoplastina</taxon>
        <taxon>Trypanosomatida</taxon>
        <taxon>Trypanosomatidae</taxon>
        <taxon>Novymonas</taxon>
    </lineage>
</organism>
<dbReference type="Gene3D" id="3.40.50.1820">
    <property type="entry name" value="alpha/beta hydrolase"/>
    <property type="match status" value="2"/>
</dbReference>
<reference evidence="2 3" key="1">
    <citation type="journal article" date="2021" name="MBio">
        <title>A New Model Trypanosomatid, Novymonas esmeraldas: Genomic Perception of Its 'Candidatus Pandoraea novymonadis' Endosymbiont.</title>
        <authorList>
            <person name="Zakharova A."/>
            <person name="Saura A."/>
            <person name="Butenko A."/>
            <person name="Podesvova L."/>
            <person name="Warmusova S."/>
            <person name="Kostygov A.Y."/>
            <person name="Nenarokova A."/>
            <person name="Lukes J."/>
            <person name="Opperdoes F.R."/>
            <person name="Yurchenko V."/>
        </authorList>
    </citation>
    <scope>NUCLEOTIDE SEQUENCE [LARGE SCALE GENOMIC DNA]</scope>
    <source>
        <strain evidence="2 3">E262AT.01</strain>
    </source>
</reference>
<feature type="region of interest" description="Disordered" evidence="1">
    <location>
        <begin position="610"/>
        <end position="629"/>
    </location>
</feature>
<protein>
    <submittedName>
        <fullName evidence="2">Uncharacterized protein</fullName>
    </submittedName>
</protein>
<feature type="region of interest" description="Disordered" evidence="1">
    <location>
        <begin position="546"/>
        <end position="569"/>
    </location>
</feature>
<comment type="caution">
    <text evidence="2">The sequence shown here is derived from an EMBL/GenBank/DDBJ whole genome shotgun (WGS) entry which is preliminary data.</text>
</comment>
<dbReference type="EMBL" id="JAECZO010000006">
    <property type="protein sequence ID" value="KAK7200554.1"/>
    <property type="molecule type" value="Genomic_DNA"/>
</dbReference>
<name>A0AAW0F4F2_9TRYP</name>
<feature type="compositionally biased region" description="Polar residues" evidence="1">
    <location>
        <begin position="189"/>
        <end position="200"/>
    </location>
</feature>
<feature type="region of interest" description="Disordered" evidence="1">
    <location>
        <begin position="772"/>
        <end position="795"/>
    </location>
</feature>
<sequence>MNIQISGNLSKPTVIFLAGWPDTCDVFRENLMAALAEDYRLVGLTIPGFDDGHPFLQELRDRGRATTLQQSVPPWDSGHRESPSSAAMGSWWRTLLWPLRFLHSASSADAQGSGAPLQSFGLPSRCAALEPFHTSWKGHSFQDLVTLLEIAVDTAMETCNYCPFAASPTSSTAPGGSQNAGGRDESEASHMSTEGSTMAHQSPPRYIQPMLIAHDWGCFLAYELLLSRPGLFSRIVALDIGAYVFDRDAAHVERMCALVSGQERLSKSGTAFPSATWATAEETAAAAAAAGVSGPSLRKPRRADAAPPAMAPVQERPLPLRRATTSSTAAPTSRSFSSAVLHERGGSSLSDGPPSPVTVAHGVVPGARSEAASGLPRSGPSSPATRRSLASQYAIRHRRGAAQPQGADTRKGLMIVLYQFFLIACELVVPHRLACWLISCFTHLSGRPTYAYDPQLVATPTMELLNHTLNAQFFARHPFALENRGALQVPMLLQTQERTAAQSTLAPAAGGGGAAPEVSYGRENGAAHPPPSGWKIMLLPYTERTPHGAGQEQHHTQLKQRGSGVGDTGNVYEGKCGAARMSATSGLTGGYSLHGGSSSRSSSVGLEDALRSPAGQYGGGAGGDRRGAPDGTYVVFSSYTKGAKMVTDEWGSLASGSHGGGDEDRSRFGVGGSSELDPYSSATASAPPVGAADDPLALTGAQSFADRSRAGVGDEDDFLLFGTDGALPAGRGGVDGAGGGHRNGGPGQMEVCKRRIFYQAVVFPPACNGGGGAPSSSRLGDLDNTGPARSSFGSRSTVLGRLRASSRAAAQQRPVVPVRPSPWQSWIYLRYWLGTLLLRSVAFVWWLLGEKQPAPPTAAAVGGGGGGGTKAANSGAATARASSNVMTTAMTTIYRRLPATPSLAADVTTLPGNGDAVLRPKSHAPLVTQRFFVPLPIPILYMYGGEKRIMFHADHWCSYIRHYQRPRDGISDVVEVQGGGHWFFAEKKYQKKVADRVAEFLTAEVNASLSV</sequence>
<feature type="compositionally biased region" description="Polar residues" evidence="1">
    <location>
        <begin position="168"/>
        <end position="177"/>
    </location>
</feature>
<evidence type="ECO:0000313" key="3">
    <source>
        <dbReference type="Proteomes" id="UP001430356"/>
    </source>
</evidence>
<feature type="region of interest" description="Disordered" evidence="1">
    <location>
        <begin position="653"/>
        <end position="694"/>
    </location>
</feature>
<feature type="compositionally biased region" description="Low complexity" evidence="1">
    <location>
        <begin position="321"/>
        <end position="339"/>
    </location>
</feature>
<accession>A0AAW0F4F2</accession>
<dbReference type="Proteomes" id="UP001430356">
    <property type="component" value="Unassembled WGS sequence"/>
</dbReference>
<dbReference type="SUPFAM" id="SSF53474">
    <property type="entry name" value="alpha/beta-Hydrolases"/>
    <property type="match status" value="2"/>
</dbReference>
<proteinExistence type="predicted"/>
<evidence type="ECO:0000313" key="2">
    <source>
        <dbReference type="EMBL" id="KAK7200554.1"/>
    </source>
</evidence>
<keyword evidence="3" id="KW-1185">Reference proteome</keyword>
<evidence type="ECO:0000256" key="1">
    <source>
        <dbReference type="SAM" id="MobiDB-lite"/>
    </source>
</evidence>
<dbReference type="AlphaFoldDB" id="A0AAW0F4F2"/>
<feature type="region of interest" description="Disordered" evidence="1">
    <location>
        <begin position="168"/>
        <end position="201"/>
    </location>
</feature>
<feature type="compositionally biased region" description="Polar residues" evidence="1">
    <location>
        <begin position="379"/>
        <end position="391"/>
    </location>
</feature>